<organism evidence="5 6">
    <name type="scientific">Flavobacterium pygoscelis</name>
    <dbReference type="NCBI Taxonomy" id="2893176"/>
    <lineage>
        <taxon>Bacteria</taxon>
        <taxon>Pseudomonadati</taxon>
        <taxon>Bacteroidota</taxon>
        <taxon>Flavobacteriia</taxon>
        <taxon>Flavobacteriales</taxon>
        <taxon>Flavobacteriaceae</taxon>
        <taxon>Flavobacterium</taxon>
    </lineage>
</organism>
<evidence type="ECO:0000313" key="6">
    <source>
        <dbReference type="Proteomes" id="UP001139260"/>
    </source>
</evidence>
<evidence type="ECO:0000313" key="5">
    <source>
        <dbReference type="EMBL" id="MCK8142439.1"/>
    </source>
</evidence>
<sequence length="391" mass="45504">MRFIFTFSLYFLFQFSWSQANLNPTEISYKEALVQSKKENKPIFIMLYATWCPHCNTMKATVFSDPKVKLFMNTNYISIWKDIEKEEGKQIKEQYNTNGLPTFLFIDSNETLLYGIKGEMKIETFMNEVTNALNPKLQLPYLEKQFLNDPSNVTTCLAYIQTLRKGADRTELSKPTHLYLETQTDQQLLSETNWRVISNGVTDIQSREFQYVLNHKKEFEKITSPQRVDAKITNIVSELLQPYTINLDSTAYFQKRQVAKTIQLQKIDSLIFSYDLLVAERTKNWGLYQKTTLEGTEKYVWNTASKLLEIIQIYQTEIKDITALKKVIEWGKRAIELNNSAEANLVLARLYAKIKDKKSAQLYAKNALAITKEMGWNTKDADTLLKELNTK</sequence>
<dbReference type="PANTHER" id="PTHR15337:SF11">
    <property type="entry name" value="THIOREDOXIN DOMAIN-CONTAINING PROTEIN"/>
    <property type="match status" value="1"/>
</dbReference>
<dbReference type="InterPro" id="IPR013766">
    <property type="entry name" value="Thioredoxin_domain"/>
</dbReference>
<dbReference type="InterPro" id="IPR012336">
    <property type="entry name" value="Thioredoxin-like_fold"/>
</dbReference>
<dbReference type="Proteomes" id="UP001139260">
    <property type="component" value="Unassembled WGS sequence"/>
</dbReference>
<proteinExistence type="predicted"/>
<evidence type="ECO:0000259" key="4">
    <source>
        <dbReference type="PROSITE" id="PS51352"/>
    </source>
</evidence>
<dbReference type="Gene3D" id="3.40.30.10">
    <property type="entry name" value="Glutaredoxin"/>
    <property type="match status" value="1"/>
</dbReference>
<dbReference type="InterPro" id="IPR017937">
    <property type="entry name" value="Thioredoxin_CS"/>
</dbReference>
<protein>
    <submittedName>
        <fullName evidence="5">Thioredoxin family protein</fullName>
    </submittedName>
</protein>
<reference evidence="5" key="1">
    <citation type="submission" date="2022-04" db="EMBL/GenBank/DDBJ databases">
        <title>Flavobacterium pygoscelis sp. nov. isolated from Chinstrap chick (Pygoscelis antarcticus).</title>
        <authorList>
            <person name="Irgang R."/>
            <person name="Poblete-Morales M."/>
            <person name="Avendano-Herrera R."/>
        </authorList>
    </citation>
    <scope>NUCLEOTIDE SEQUENCE</scope>
    <source>
        <strain evidence="5">I-SCBP12n</strain>
    </source>
</reference>
<dbReference type="RefSeq" id="WP_248428554.1">
    <property type="nucleotide sequence ID" value="NZ_JALNUB010000006.1"/>
</dbReference>
<dbReference type="AlphaFoldDB" id="A0A9X1XSS2"/>
<evidence type="ECO:0000256" key="2">
    <source>
        <dbReference type="ARBA" id="ARBA00023284"/>
    </source>
</evidence>
<dbReference type="Pfam" id="PF13098">
    <property type="entry name" value="Thioredoxin_2"/>
    <property type="match status" value="1"/>
</dbReference>
<dbReference type="PANTHER" id="PTHR15337">
    <property type="entry name" value="ANTERIOR GRADIENT PROTEIN-RELATED"/>
    <property type="match status" value="1"/>
</dbReference>
<evidence type="ECO:0000256" key="3">
    <source>
        <dbReference type="SAM" id="SignalP"/>
    </source>
</evidence>
<comment type="caution">
    <text evidence="5">The sequence shown here is derived from an EMBL/GenBank/DDBJ whole genome shotgun (WGS) entry which is preliminary data.</text>
</comment>
<keyword evidence="6" id="KW-1185">Reference proteome</keyword>
<keyword evidence="1 3" id="KW-0732">Signal</keyword>
<keyword evidence="2" id="KW-0676">Redox-active center</keyword>
<dbReference type="SUPFAM" id="SSF52833">
    <property type="entry name" value="Thioredoxin-like"/>
    <property type="match status" value="1"/>
</dbReference>
<dbReference type="InterPro" id="IPR051099">
    <property type="entry name" value="AGR/TXD"/>
</dbReference>
<dbReference type="PROSITE" id="PS00194">
    <property type="entry name" value="THIOREDOXIN_1"/>
    <property type="match status" value="1"/>
</dbReference>
<accession>A0A9X1XSS2</accession>
<name>A0A9X1XSS2_9FLAO</name>
<feature type="chain" id="PRO_5040765752" evidence="3">
    <location>
        <begin position="21"/>
        <end position="391"/>
    </location>
</feature>
<feature type="domain" description="Thioredoxin" evidence="4">
    <location>
        <begin position="4"/>
        <end position="134"/>
    </location>
</feature>
<feature type="signal peptide" evidence="3">
    <location>
        <begin position="1"/>
        <end position="20"/>
    </location>
</feature>
<dbReference type="InterPro" id="IPR036249">
    <property type="entry name" value="Thioredoxin-like_sf"/>
</dbReference>
<evidence type="ECO:0000256" key="1">
    <source>
        <dbReference type="ARBA" id="ARBA00022729"/>
    </source>
</evidence>
<dbReference type="EMBL" id="JALNUB010000006">
    <property type="protein sequence ID" value="MCK8142439.1"/>
    <property type="molecule type" value="Genomic_DNA"/>
</dbReference>
<gene>
    <name evidence="5" type="ORF">MW871_11100</name>
</gene>
<dbReference type="PROSITE" id="PS51352">
    <property type="entry name" value="THIOREDOXIN_2"/>
    <property type="match status" value="1"/>
</dbReference>